<dbReference type="GO" id="GO:0016020">
    <property type="term" value="C:membrane"/>
    <property type="evidence" value="ECO:0007669"/>
    <property type="project" value="InterPro"/>
</dbReference>
<dbReference type="AlphaFoldDB" id="A0A6V7NMK3"/>
<feature type="region of interest" description="Disordered" evidence="1">
    <location>
        <begin position="23"/>
        <end position="92"/>
    </location>
</feature>
<dbReference type="GO" id="GO:0009507">
    <property type="term" value="C:chloroplast"/>
    <property type="evidence" value="ECO:0007669"/>
    <property type="project" value="TreeGrafter"/>
</dbReference>
<evidence type="ECO:0000256" key="1">
    <source>
        <dbReference type="SAM" id="MobiDB-lite"/>
    </source>
</evidence>
<evidence type="ECO:0000313" key="2">
    <source>
        <dbReference type="EMBL" id="CAD1819841.1"/>
    </source>
</evidence>
<dbReference type="Pfam" id="PF02325">
    <property type="entry name" value="CCB3_YggT"/>
    <property type="match status" value="1"/>
</dbReference>
<dbReference type="GO" id="GO:0010020">
    <property type="term" value="P:chloroplast fission"/>
    <property type="evidence" value="ECO:0007669"/>
    <property type="project" value="TreeGrafter"/>
</dbReference>
<dbReference type="PANTHER" id="PTHR33219">
    <property type="entry name" value="YLMG HOMOLOG PROTEIN 2, CHLOROPLASTIC"/>
    <property type="match status" value="1"/>
</dbReference>
<gene>
    <name evidence="2" type="ORF">CB5_LOCUS3052</name>
</gene>
<accession>A0A6V7NMK3</accession>
<protein>
    <recommendedName>
        <fullName evidence="3">YlmG homolog protein 1-2, chloroplastic-like</fullName>
    </recommendedName>
</protein>
<dbReference type="PANTHER" id="PTHR33219:SF10">
    <property type="entry name" value="OS07G0185300 PROTEIN"/>
    <property type="match status" value="1"/>
</dbReference>
<dbReference type="InterPro" id="IPR003425">
    <property type="entry name" value="CCB3/YggT"/>
</dbReference>
<name>A0A6V7NMK3_ANACO</name>
<organism evidence="2">
    <name type="scientific">Ananas comosus var. bracteatus</name>
    <name type="common">red pineapple</name>
    <dbReference type="NCBI Taxonomy" id="296719"/>
    <lineage>
        <taxon>Eukaryota</taxon>
        <taxon>Viridiplantae</taxon>
        <taxon>Streptophyta</taxon>
        <taxon>Embryophyta</taxon>
        <taxon>Tracheophyta</taxon>
        <taxon>Spermatophyta</taxon>
        <taxon>Magnoliopsida</taxon>
        <taxon>Liliopsida</taxon>
        <taxon>Poales</taxon>
        <taxon>Bromeliaceae</taxon>
        <taxon>Bromelioideae</taxon>
        <taxon>Ananas</taxon>
    </lineage>
</organism>
<proteinExistence type="predicted"/>
<evidence type="ECO:0008006" key="3">
    <source>
        <dbReference type="Google" id="ProtNLM"/>
    </source>
</evidence>
<dbReference type="EMBL" id="LR862139">
    <property type="protein sequence ID" value="CAD1819841.1"/>
    <property type="molecule type" value="Genomic_DNA"/>
</dbReference>
<feature type="compositionally biased region" description="Pro residues" evidence="1">
    <location>
        <begin position="23"/>
        <end position="59"/>
    </location>
</feature>
<sequence>MATALASSSSTILLFPLLLRNPNPKPNPPRPQFLLLPPVPIQPQPYAPPPPAPPPPPPTSASAMARSTPWRPLRPTSSASATDAAITTARSPPWRPLLPPRLRQPAAYFKPPIVAAVAAMARWLRLFSEALLVRLLLTWFPNVPWDRQPFSALRDLCDPYLSIFRKVLPPLGNVDFSPILALTVLGVISSILQRSPPMQ</sequence>
<feature type="compositionally biased region" description="Low complexity" evidence="1">
    <location>
        <begin position="76"/>
        <end position="92"/>
    </location>
</feature>
<reference evidence="2" key="1">
    <citation type="submission" date="2020-07" db="EMBL/GenBank/DDBJ databases">
        <authorList>
            <person name="Lin J."/>
        </authorList>
    </citation>
    <scope>NUCLEOTIDE SEQUENCE</scope>
</reference>